<sequence>MTARPDFFKHLATVGEELNVPIDRRTVVYRGTETFSTKNGRYLTADAYRGDPSTSL</sequence>
<gene>
    <name evidence="1" type="ORF">Uis4E_0558</name>
</gene>
<evidence type="ECO:0000313" key="1">
    <source>
        <dbReference type="EMBL" id="PLS29362.1"/>
    </source>
</evidence>
<dbReference type="AlphaFoldDB" id="A0A2N5J575"/>
<protein>
    <submittedName>
        <fullName evidence="1">ATPase AAA</fullName>
    </submittedName>
</protein>
<dbReference type="EMBL" id="NMWT01000005">
    <property type="protein sequence ID" value="PLS29362.1"/>
    <property type="molecule type" value="Genomic_DNA"/>
</dbReference>
<comment type="caution">
    <text evidence="1">The sequence shown here is derived from an EMBL/GenBank/DDBJ whole genome shotgun (WGS) entry which is preliminary data.</text>
</comment>
<keyword evidence="2" id="KW-1185">Reference proteome</keyword>
<accession>A0A2N5J575</accession>
<evidence type="ECO:0000313" key="2">
    <source>
        <dbReference type="Proteomes" id="UP000235034"/>
    </source>
</evidence>
<name>A0A2N5J575_9BIFI</name>
<reference evidence="1 2" key="1">
    <citation type="submission" date="2017-07" db="EMBL/GenBank/DDBJ databases">
        <title>Bifidobacterium novel species.</title>
        <authorList>
            <person name="Lugli G.A."/>
            <person name="Milani C."/>
            <person name="Duranti S."/>
            <person name="Mangifesta M."/>
        </authorList>
    </citation>
    <scope>NUCLEOTIDE SEQUENCE [LARGE SCALE GENOMIC DNA]</scope>
    <source>
        <strain evidence="1 2">77</strain>
    </source>
</reference>
<dbReference type="Proteomes" id="UP000235034">
    <property type="component" value="Unassembled WGS sequence"/>
</dbReference>
<proteinExistence type="predicted"/>
<organism evidence="1 2">
    <name type="scientific">Bifidobacterium parmae</name>
    <dbReference type="NCBI Taxonomy" id="361854"/>
    <lineage>
        <taxon>Bacteria</taxon>
        <taxon>Bacillati</taxon>
        <taxon>Actinomycetota</taxon>
        <taxon>Actinomycetes</taxon>
        <taxon>Bifidobacteriales</taxon>
        <taxon>Bifidobacteriaceae</taxon>
        <taxon>Bifidobacterium</taxon>
    </lineage>
</organism>